<keyword evidence="1" id="KW-1133">Transmembrane helix</keyword>
<dbReference type="PANTHER" id="PTHR19353">
    <property type="entry name" value="FATTY ACID DESATURASE 2"/>
    <property type="match status" value="1"/>
</dbReference>
<dbReference type="InterPro" id="IPR005804">
    <property type="entry name" value="FA_desaturase_dom"/>
</dbReference>
<feature type="transmembrane region" description="Helical" evidence="1">
    <location>
        <begin position="205"/>
        <end position="223"/>
    </location>
</feature>
<proteinExistence type="predicted"/>
<dbReference type="GO" id="GO:0016020">
    <property type="term" value="C:membrane"/>
    <property type="evidence" value="ECO:0007669"/>
    <property type="project" value="TreeGrafter"/>
</dbReference>
<dbReference type="PANTHER" id="PTHR19353:SF19">
    <property type="entry name" value="DELTA(5) FATTY ACID DESATURASE C-RELATED"/>
    <property type="match status" value="1"/>
</dbReference>
<protein>
    <submittedName>
        <fullName evidence="3">Fatty acid desaturase</fullName>
    </submittedName>
</protein>
<dbReference type="CDD" id="cd03506">
    <property type="entry name" value="Delta6-FADS-like"/>
    <property type="match status" value="1"/>
</dbReference>
<keyword evidence="1" id="KW-0472">Membrane</keyword>
<evidence type="ECO:0000313" key="4">
    <source>
        <dbReference type="Proteomes" id="UP000288246"/>
    </source>
</evidence>
<evidence type="ECO:0000313" key="3">
    <source>
        <dbReference type="EMBL" id="GCD18643.1"/>
    </source>
</evidence>
<keyword evidence="4" id="KW-1185">Reference proteome</keyword>
<dbReference type="InterPro" id="IPR012171">
    <property type="entry name" value="Fatty_acid_desaturase"/>
</dbReference>
<feature type="domain" description="Fatty acid desaturase" evidence="2">
    <location>
        <begin position="66"/>
        <end position="327"/>
    </location>
</feature>
<feature type="transmembrane region" description="Helical" evidence="1">
    <location>
        <begin position="68"/>
        <end position="90"/>
    </location>
</feature>
<dbReference type="EMBL" id="BHYL01000020">
    <property type="protein sequence ID" value="GCD18643.1"/>
    <property type="molecule type" value="Genomic_DNA"/>
</dbReference>
<evidence type="ECO:0000256" key="1">
    <source>
        <dbReference type="SAM" id="Phobius"/>
    </source>
</evidence>
<dbReference type="Pfam" id="PF00487">
    <property type="entry name" value="FA_desaturase"/>
    <property type="match status" value="1"/>
</dbReference>
<keyword evidence="1" id="KW-0812">Transmembrane</keyword>
<comment type="caution">
    <text evidence="3">The sequence shown here is derived from an EMBL/GenBank/DDBJ whole genome shotgun (WGS) entry which is preliminary data.</text>
</comment>
<organism evidence="3 4">
    <name type="scientific">Cellulomonas algicola</name>
    <dbReference type="NCBI Taxonomy" id="2071633"/>
    <lineage>
        <taxon>Bacteria</taxon>
        <taxon>Bacillati</taxon>
        <taxon>Actinomycetota</taxon>
        <taxon>Actinomycetes</taxon>
        <taxon>Micrococcales</taxon>
        <taxon>Cellulomonadaceae</taxon>
        <taxon>Cellulomonas</taxon>
    </lineage>
</organism>
<dbReference type="GO" id="GO:0008610">
    <property type="term" value="P:lipid biosynthetic process"/>
    <property type="evidence" value="ECO:0007669"/>
    <property type="project" value="UniProtKB-ARBA"/>
</dbReference>
<sequence>MDTPGIAMTTRTPSARERQVSEFTTLSKAVQETGLMRRRHAYYWVRFLVLTALLALTFTAFVVVGPSWWQLVIAALVAVLLGQVMFLGHDAAHRQIFESGRWNDWSSLVIANLYAGMSYGWWQHKHSRHHAKPNQIGADPDIATDVIVFHTEDLKAPRTGLRGWLTQRQGWLFFPLLLLEGLNLHISGVKTIFGRAPVKRRPVEIAFVMLRLGGYLALVFWLLPVGMAFAFLGVQLGLFGLYMGAVFAPNHKGMPLVPRDARIDFLRRQVLMSRNVRGGRMTDLFMGGLNYQTEHHLFPSMPSPNLRRVQPLVRAFCAEHRVPYTETTLLQSYGIVVRHLNAVGLAARDPFQCPLAAELRSAR</sequence>
<dbReference type="GO" id="GO:0016717">
    <property type="term" value="F:oxidoreductase activity, acting on paired donors, with oxidation of a pair of donors resulting in the reduction of molecular oxygen to two molecules of water"/>
    <property type="evidence" value="ECO:0007669"/>
    <property type="project" value="TreeGrafter"/>
</dbReference>
<dbReference type="Proteomes" id="UP000288246">
    <property type="component" value="Unassembled WGS sequence"/>
</dbReference>
<gene>
    <name evidence="3" type="ORF">CTKZ_02050</name>
</gene>
<dbReference type="PIRSF" id="PIRSF015921">
    <property type="entry name" value="FA_sphinglp_des"/>
    <property type="match status" value="1"/>
</dbReference>
<dbReference type="AlphaFoldDB" id="A0A401UVD4"/>
<reference evidence="3 4" key="1">
    <citation type="submission" date="2018-11" db="EMBL/GenBank/DDBJ databases">
        <title>Draft genome sequence of Cellulomonas takizawaensis strain TKZ-21.</title>
        <authorList>
            <person name="Yamamura H."/>
            <person name="Hayashi T."/>
            <person name="Hamada M."/>
            <person name="Serisawa Y."/>
            <person name="Matsuyama K."/>
            <person name="Nakagawa Y."/>
            <person name="Otoguro M."/>
            <person name="Yanagida F."/>
            <person name="Hayakawa M."/>
        </authorList>
    </citation>
    <scope>NUCLEOTIDE SEQUENCE [LARGE SCALE GENOMIC DNA]</scope>
    <source>
        <strain evidence="3 4">TKZ-21</strain>
    </source>
</reference>
<feature type="transmembrane region" description="Helical" evidence="1">
    <location>
        <begin position="43"/>
        <end position="62"/>
    </location>
</feature>
<evidence type="ECO:0000259" key="2">
    <source>
        <dbReference type="Pfam" id="PF00487"/>
    </source>
</evidence>
<name>A0A401UVD4_9CELL</name>
<accession>A0A401UVD4</accession>